<accession>A0A7S4FXA8</accession>
<gene>
    <name evidence="6" type="ORF">EGYM00163_LOCUS29413</name>
</gene>
<dbReference type="InterPro" id="IPR050997">
    <property type="entry name" value="MAPEG"/>
</dbReference>
<dbReference type="GO" id="GO:0005635">
    <property type="term" value="C:nuclear envelope"/>
    <property type="evidence" value="ECO:0007669"/>
    <property type="project" value="TreeGrafter"/>
</dbReference>
<dbReference type="Pfam" id="PF01124">
    <property type="entry name" value="MAPEG"/>
    <property type="match status" value="1"/>
</dbReference>
<protein>
    <recommendedName>
        <fullName evidence="7">Glutathione transferase</fullName>
    </recommendedName>
</protein>
<evidence type="ECO:0000256" key="3">
    <source>
        <dbReference type="ARBA" id="ARBA00022989"/>
    </source>
</evidence>
<dbReference type="AlphaFoldDB" id="A0A7S4FXA8"/>
<reference evidence="6" key="1">
    <citation type="submission" date="2021-01" db="EMBL/GenBank/DDBJ databases">
        <authorList>
            <person name="Corre E."/>
            <person name="Pelletier E."/>
            <person name="Niang G."/>
            <person name="Scheremetjew M."/>
            <person name="Finn R."/>
            <person name="Kale V."/>
            <person name="Holt S."/>
            <person name="Cochrane G."/>
            <person name="Meng A."/>
            <person name="Brown T."/>
            <person name="Cohen L."/>
        </authorList>
    </citation>
    <scope>NUCLEOTIDE SEQUENCE</scope>
    <source>
        <strain evidence="6">CCMP1594</strain>
    </source>
</reference>
<dbReference type="SUPFAM" id="SSF161084">
    <property type="entry name" value="MAPEG domain-like"/>
    <property type="match status" value="1"/>
</dbReference>
<evidence type="ECO:0000256" key="5">
    <source>
        <dbReference type="SAM" id="Phobius"/>
    </source>
</evidence>
<feature type="transmembrane region" description="Helical" evidence="5">
    <location>
        <begin position="149"/>
        <end position="167"/>
    </location>
</feature>
<evidence type="ECO:0000256" key="2">
    <source>
        <dbReference type="ARBA" id="ARBA00022692"/>
    </source>
</evidence>
<dbReference type="PANTHER" id="PTHR10250:SF26">
    <property type="entry name" value="GLUTATHIONE S-TRANSFERASE 3, MITOCHONDRIAL"/>
    <property type="match status" value="1"/>
</dbReference>
<keyword evidence="2 5" id="KW-0812">Transmembrane</keyword>
<name>A0A7S4FXA8_9EUGL</name>
<dbReference type="GO" id="GO:0005783">
    <property type="term" value="C:endoplasmic reticulum"/>
    <property type="evidence" value="ECO:0007669"/>
    <property type="project" value="TreeGrafter"/>
</dbReference>
<dbReference type="PANTHER" id="PTHR10250">
    <property type="entry name" value="MICROSOMAL GLUTATHIONE S-TRANSFERASE"/>
    <property type="match status" value="1"/>
</dbReference>
<dbReference type="GO" id="GO:0004364">
    <property type="term" value="F:glutathione transferase activity"/>
    <property type="evidence" value="ECO:0007669"/>
    <property type="project" value="TreeGrafter"/>
</dbReference>
<feature type="transmembrane region" description="Helical" evidence="5">
    <location>
        <begin position="33"/>
        <end position="56"/>
    </location>
</feature>
<sequence length="231" mass="25513">MDEKAKLLAMEVETRDERGIPLKSSYPDLAAPVWLIYVSFTLMGLAFGQLLAWPIYLYLSDSRVDEKLKFLGGQGLGWLYVSAFLLKMGAAALNTVAAQWRKESRVNIPDQHVYKVFTPAGSPPLPYVMFETEGDLGRFNRAQRAVQNYLEYVPALGLYVVLAGYVFPRPVCVCTALYIVCRILMAVQYAQSATGRQKGFMLSQLSASVIEGLLLICAGKALQIEFAAAAP</sequence>
<dbReference type="EMBL" id="HBJA01084415">
    <property type="protein sequence ID" value="CAE0818245.1"/>
    <property type="molecule type" value="Transcribed_RNA"/>
</dbReference>
<dbReference type="InterPro" id="IPR001129">
    <property type="entry name" value="Membr-assoc_MAPEG"/>
</dbReference>
<keyword evidence="3 5" id="KW-1133">Transmembrane helix</keyword>
<dbReference type="GO" id="GO:0004602">
    <property type="term" value="F:glutathione peroxidase activity"/>
    <property type="evidence" value="ECO:0007669"/>
    <property type="project" value="TreeGrafter"/>
</dbReference>
<evidence type="ECO:0000256" key="1">
    <source>
        <dbReference type="ARBA" id="ARBA00004141"/>
    </source>
</evidence>
<keyword evidence="4 5" id="KW-0472">Membrane</keyword>
<evidence type="ECO:0000256" key="4">
    <source>
        <dbReference type="ARBA" id="ARBA00023136"/>
    </source>
</evidence>
<dbReference type="GO" id="GO:0006691">
    <property type="term" value="P:leukotriene metabolic process"/>
    <property type="evidence" value="ECO:0007669"/>
    <property type="project" value="UniProtKB-ARBA"/>
</dbReference>
<comment type="subcellular location">
    <subcellularLocation>
        <location evidence="1">Membrane</location>
        <topology evidence="1">Multi-pass membrane protein</topology>
    </subcellularLocation>
</comment>
<feature type="transmembrane region" description="Helical" evidence="5">
    <location>
        <begin position="76"/>
        <end position="97"/>
    </location>
</feature>
<evidence type="ECO:0000313" key="6">
    <source>
        <dbReference type="EMBL" id="CAE0818245.1"/>
    </source>
</evidence>
<dbReference type="InterPro" id="IPR023352">
    <property type="entry name" value="MAPEG-like_dom_sf"/>
</dbReference>
<dbReference type="GO" id="GO:0016020">
    <property type="term" value="C:membrane"/>
    <property type="evidence" value="ECO:0007669"/>
    <property type="project" value="UniProtKB-SubCell"/>
</dbReference>
<evidence type="ECO:0008006" key="7">
    <source>
        <dbReference type="Google" id="ProtNLM"/>
    </source>
</evidence>
<organism evidence="6">
    <name type="scientific">Eutreptiella gymnastica</name>
    <dbReference type="NCBI Taxonomy" id="73025"/>
    <lineage>
        <taxon>Eukaryota</taxon>
        <taxon>Discoba</taxon>
        <taxon>Euglenozoa</taxon>
        <taxon>Euglenida</taxon>
        <taxon>Spirocuta</taxon>
        <taxon>Euglenophyceae</taxon>
        <taxon>Eutreptiales</taxon>
        <taxon>Eutreptiaceae</taxon>
        <taxon>Eutreptiella</taxon>
    </lineage>
</organism>
<proteinExistence type="predicted"/>
<dbReference type="Gene3D" id="1.20.120.550">
    <property type="entry name" value="Membrane associated eicosanoid/glutathione metabolism-like domain"/>
    <property type="match status" value="1"/>
</dbReference>